<reference evidence="1" key="1">
    <citation type="journal article" date="2015" name="Nature">
        <title>Complex archaea that bridge the gap between prokaryotes and eukaryotes.</title>
        <authorList>
            <person name="Spang A."/>
            <person name="Saw J.H."/>
            <person name="Jorgensen S.L."/>
            <person name="Zaremba-Niedzwiedzka K."/>
            <person name="Martijn J."/>
            <person name="Lind A.E."/>
            <person name="van Eijk R."/>
            <person name="Schleper C."/>
            <person name="Guy L."/>
            <person name="Ettema T.J."/>
        </authorList>
    </citation>
    <scope>NUCLEOTIDE SEQUENCE</scope>
</reference>
<evidence type="ECO:0000313" key="1">
    <source>
        <dbReference type="EMBL" id="KKM72695.1"/>
    </source>
</evidence>
<dbReference type="CDD" id="cd00093">
    <property type="entry name" value="HTH_XRE"/>
    <property type="match status" value="1"/>
</dbReference>
<proteinExistence type="predicted"/>
<evidence type="ECO:0008006" key="2">
    <source>
        <dbReference type="Google" id="ProtNLM"/>
    </source>
</evidence>
<comment type="caution">
    <text evidence="1">The sequence shown here is derived from an EMBL/GenBank/DDBJ whole genome shotgun (WGS) entry which is preliminary data.</text>
</comment>
<dbReference type="InterPro" id="IPR010982">
    <property type="entry name" value="Lambda_DNA-bd_dom_sf"/>
</dbReference>
<dbReference type="AlphaFoldDB" id="A0A0F9M7R4"/>
<dbReference type="Gene3D" id="1.10.260.40">
    <property type="entry name" value="lambda repressor-like DNA-binding domains"/>
    <property type="match status" value="1"/>
</dbReference>
<dbReference type="GO" id="GO:0003677">
    <property type="term" value="F:DNA binding"/>
    <property type="evidence" value="ECO:0007669"/>
    <property type="project" value="InterPro"/>
</dbReference>
<accession>A0A0F9M7R4</accession>
<dbReference type="EMBL" id="LAZR01009420">
    <property type="protein sequence ID" value="KKM72695.1"/>
    <property type="molecule type" value="Genomic_DNA"/>
</dbReference>
<organism evidence="1">
    <name type="scientific">marine sediment metagenome</name>
    <dbReference type="NCBI Taxonomy" id="412755"/>
    <lineage>
        <taxon>unclassified sequences</taxon>
        <taxon>metagenomes</taxon>
        <taxon>ecological metagenomes</taxon>
    </lineage>
</organism>
<name>A0A0F9M7R4_9ZZZZ</name>
<dbReference type="SUPFAM" id="SSF47413">
    <property type="entry name" value="lambda repressor-like DNA-binding domains"/>
    <property type="match status" value="1"/>
</dbReference>
<sequence length="222" mass="24460">MNTAVALKQMSQPFYEELGRSIALARGAVSGSELSGRVDISRRTLTKIEKGDPSVAFGSYCAVAQALGLQWLFDLIMPSPASNSLVPQHYLTGASALSLAKEGEMPALWYSSSLSNPNRWQIAGAGIDGASQLLGAYELWDATEEITSLGVEVARIWSATHERALFDLMYHFFEVRQKPMPNIQVSDIDDVVDMGKVQQWVKDFRPFLSSKGASTMLMWINH</sequence>
<protein>
    <recommendedName>
        <fullName evidence="2">HTH cro/C1-type domain-containing protein</fullName>
    </recommendedName>
</protein>
<dbReference type="InterPro" id="IPR001387">
    <property type="entry name" value="Cro/C1-type_HTH"/>
</dbReference>
<gene>
    <name evidence="1" type="ORF">LCGC14_1417980</name>
</gene>